<dbReference type="CDD" id="cd02570">
    <property type="entry name" value="PseudoU_synth_EcTruA"/>
    <property type="match status" value="1"/>
</dbReference>
<dbReference type="FunFam" id="3.30.70.580:FF:000001">
    <property type="entry name" value="tRNA pseudouridine synthase A"/>
    <property type="match status" value="1"/>
</dbReference>
<dbReference type="InterPro" id="IPR020097">
    <property type="entry name" value="PsdUridine_synth_TruA_a/b_dom"/>
</dbReference>
<evidence type="ECO:0000259" key="8">
    <source>
        <dbReference type="Pfam" id="PF01416"/>
    </source>
</evidence>
<dbReference type="PANTHER" id="PTHR11142:SF0">
    <property type="entry name" value="TRNA PSEUDOURIDINE SYNTHASE-LIKE 1"/>
    <property type="match status" value="1"/>
</dbReference>
<comment type="caution">
    <text evidence="4">Lacks conserved residue(s) required for the propagation of feature annotation.</text>
</comment>
<feature type="domain" description="Pseudouridine synthase I TruA alpha/beta" evidence="8">
    <location>
        <begin position="8"/>
        <end position="103"/>
    </location>
</feature>
<proteinExistence type="inferred from homology"/>
<dbReference type="GO" id="GO:0003723">
    <property type="term" value="F:RNA binding"/>
    <property type="evidence" value="ECO:0007669"/>
    <property type="project" value="InterPro"/>
</dbReference>
<evidence type="ECO:0000256" key="4">
    <source>
        <dbReference type="HAMAP-Rule" id="MF_00171"/>
    </source>
</evidence>
<dbReference type="GO" id="GO:0160147">
    <property type="term" value="F:tRNA pseudouridine(38-40) synthase activity"/>
    <property type="evidence" value="ECO:0007669"/>
    <property type="project" value="UniProtKB-EC"/>
</dbReference>
<gene>
    <name evidence="4" type="primary">truA</name>
    <name evidence="9" type="ORF">AOC36_03505</name>
</gene>
<evidence type="ECO:0000256" key="1">
    <source>
        <dbReference type="ARBA" id="ARBA00009375"/>
    </source>
</evidence>
<protein>
    <recommendedName>
        <fullName evidence="4">tRNA pseudouridine synthase A</fullName>
        <ecNumber evidence="4">5.4.99.12</ecNumber>
    </recommendedName>
    <alternativeName>
        <fullName evidence="4">tRNA pseudouridine(38-40) synthase</fullName>
    </alternativeName>
    <alternativeName>
        <fullName evidence="4">tRNA pseudouridylate synthase I</fullName>
    </alternativeName>
    <alternativeName>
        <fullName evidence="4">tRNA-uridine isomerase I</fullName>
    </alternativeName>
</protein>
<keyword evidence="3 4" id="KW-0413">Isomerase</keyword>
<dbReference type="EMBL" id="CP013213">
    <property type="protein sequence ID" value="AMC93075.1"/>
    <property type="molecule type" value="Genomic_DNA"/>
</dbReference>
<accession>A0A120JTJ6</accession>
<reference evidence="9 10" key="1">
    <citation type="submission" date="2015-10" db="EMBL/GenBank/DDBJ databases">
        <title>Erysipelothrix larvae sp. LV19 isolated from the larval gut of the rhinoceros beetle, Trypoxylus dichotomus.</title>
        <authorList>
            <person name="Lim S."/>
            <person name="Kim B.-C."/>
        </authorList>
    </citation>
    <scope>NUCLEOTIDE SEQUENCE [LARGE SCALE GENOMIC DNA]</scope>
    <source>
        <strain evidence="9 10">LV19</strain>
    </source>
</reference>
<dbReference type="InterPro" id="IPR020094">
    <property type="entry name" value="TruA/RsuA/RluB/E/F_N"/>
</dbReference>
<evidence type="ECO:0000256" key="6">
    <source>
        <dbReference type="PIRSR" id="PIRSR001430-2"/>
    </source>
</evidence>
<comment type="function">
    <text evidence="4">Formation of pseudouridine at positions 38, 39 and 40 in the anticodon stem and loop of transfer RNAs.</text>
</comment>
<evidence type="ECO:0000256" key="2">
    <source>
        <dbReference type="ARBA" id="ARBA00022694"/>
    </source>
</evidence>
<keyword evidence="10" id="KW-1185">Reference proteome</keyword>
<dbReference type="KEGG" id="erl:AOC36_03505"/>
<dbReference type="Proteomes" id="UP000063781">
    <property type="component" value="Chromosome"/>
</dbReference>
<dbReference type="STRING" id="1514105.AOC36_03505"/>
<comment type="subunit">
    <text evidence="4">Homodimer.</text>
</comment>
<dbReference type="OrthoDB" id="9811823at2"/>
<evidence type="ECO:0000256" key="7">
    <source>
        <dbReference type="RuleBase" id="RU003792"/>
    </source>
</evidence>
<dbReference type="PANTHER" id="PTHR11142">
    <property type="entry name" value="PSEUDOURIDYLATE SYNTHASE"/>
    <property type="match status" value="1"/>
</dbReference>
<evidence type="ECO:0000313" key="10">
    <source>
        <dbReference type="Proteomes" id="UP000063781"/>
    </source>
</evidence>
<comment type="similarity">
    <text evidence="1 4 7">Belongs to the tRNA pseudouridine synthase TruA family.</text>
</comment>
<dbReference type="NCBIfam" id="TIGR00071">
    <property type="entry name" value="hisT_truA"/>
    <property type="match status" value="1"/>
</dbReference>
<dbReference type="PIRSF" id="PIRSF001430">
    <property type="entry name" value="tRNA_psdUrid_synth"/>
    <property type="match status" value="1"/>
</dbReference>
<sequence length="246" mass="27793">MRVKVTLAYDGSDFDGWQKQHHGRTIQGELEKILKKIHKHDVKVVGSGRTDAGVHALGQVFHFDTDLMIPNDKWPLAINALCPDDLRIIKVQSVDETFHARYSAVQKTYQYQVNVGAYNLFQRKMVYQLNASVDLDLIQEAASLLIGTHDFTSFNATSHEEIEDQVRTIHAIDINQEGDIITFTLKGSGFLRYMVRMIVASLLEVGRHRLPINALSYALKHPDKRALNSNVPACGLTLISVHYELL</sequence>
<dbReference type="HAMAP" id="MF_00171">
    <property type="entry name" value="TruA"/>
    <property type="match status" value="1"/>
</dbReference>
<comment type="catalytic activity">
    <reaction evidence="4 7">
        <text>uridine(38/39/40) in tRNA = pseudouridine(38/39/40) in tRNA</text>
        <dbReference type="Rhea" id="RHEA:22376"/>
        <dbReference type="Rhea" id="RHEA-COMP:10085"/>
        <dbReference type="Rhea" id="RHEA-COMP:10087"/>
        <dbReference type="ChEBI" id="CHEBI:65314"/>
        <dbReference type="ChEBI" id="CHEBI:65315"/>
        <dbReference type="EC" id="5.4.99.12"/>
    </reaction>
</comment>
<name>A0A120JTJ6_9FIRM</name>
<evidence type="ECO:0000256" key="5">
    <source>
        <dbReference type="PIRSR" id="PIRSR001430-1"/>
    </source>
</evidence>
<dbReference type="SUPFAM" id="SSF55120">
    <property type="entry name" value="Pseudouridine synthase"/>
    <property type="match status" value="1"/>
</dbReference>
<dbReference type="Pfam" id="PF01416">
    <property type="entry name" value="PseudoU_synth_1"/>
    <property type="match status" value="2"/>
</dbReference>
<feature type="domain" description="Pseudouridine synthase I TruA alpha/beta" evidence="8">
    <location>
        <begin position="141"/>
        <end position="244"/>
    </location>
</feature>
<dbReference type="RefSeq" id="WP_067631497.1">
    <property type="nucleotide sequence ID" value="NZ_CP013213.1"/>
</dbReference>
<dbReference type="InterPro" id="IPR020095">
    <property type="entry name" value="PsdUridine_synth_TruA_C"/>
</dbReference>
<dbReference type="GO" id="GO:0031119">
    <property type="term" value="P:tRNA pseudouridine synthesis"/>
    <property type="evidence" value="ECO:0007669"/>
    <property type="project" value="UniProtKB-UniRule"/>
</dbReference>
<dbReference type="Gene3D" id="3.30.70.580">
    <property type="entry name" value="Pseudouridine synthase I, catalytic domain, N-terminal subdomain"/>
    <property type="match status" value="1"/>
</dbReference>
<feature type="binding site" evidence="4 6">
    <location>
        <position position="109"/>
    </location>
    <ligand>
        <name>substrate</name>
    </ligand>
</feature>
<feature type="active site" description="Nucleophile" evidence="4 5">
    <location>
        <position position="51"/>
    </location>
</feature>
<dbReference type="Gene3D" id="3.30.70.660">
    <property type="entry name" value="Pseudouridine synthase I, catalytic domain, C-terminal subdomain"/>
    <property type="match status" value="1"/>
</dbReference>
<dbReference type="EC" id="5.4.99.12" evidence="4"/>
<dbReference type="InterPro" id="IPR001406">
    <property type="entry name" value="PsdUridine_synth_TruA"/>
</dbReference>
<dbReference type="InterPro" id="IPR020103">
    <property type="entry name" value="PsdUridine_synth_cat_dom_sf"/>
</dbReference>
<organism evidence="9 10">
    <name type="scientific">Erysipelothrix larvae</name>
    <dbReference type="NCBI Taxonomy" id="1514105"/>
    <lineage>
        <taxon>Bacteria</taxon>
        <taxon>Bacillati</taxon>
        <taxon>Bacillota</taxon>
        <taxon>Erysipelotrichia</taxon>
        <taxon>Erysipelotrichales</taxon>
        <taxon>Erysipelotrichaceae</taxon>
        <taxon>Erysipelothrix</taxon>
    </lineage>
</organism>
<evidence type="ECO:0000313" key="9">
    <source>
        <dbReference type="EMBL" id="AMC93075.1"/>
    </source>
</evidence>
<keyword evidence="2 4" id="KW-0819">tRNA processing</keyword>
<dbReference type="AlphaFoldDB" id="A0A120JTJ6"/>
<evidence type="ECO:0000256" key="3">
    <source>
        <dbReference type="ARBA" id="ARBA00023235"/>
    </source>
</evidence>